<gene>
    <name evidence="8" type="ORF">ATH50_3103</name>
    <name evidence="7" type="ORF">DU502_15560</name>
</gene>
<dbReference type="SMART" id="SM00490">
    <property type="entry name" value="HELICc"/>
    <property type="match status" value="1"/>
</dbReference>
<dbReference type="GO" id="GO:0004386">
    <property type="term" value="F:helicase activity"/>
    <property type="evidence" value="ECO:0007669"/>
    <property type="project" value="UniProtKB-KW"/>
</dbReference>
<dbReference type="RefSeq" id="WP_121921664.1">
    <property type="nucleotide sequence ID" value="NZ_CP034145.1"/>
</dbReference>
<evidence type="ECO:0000256" key="2">
    <source>
        <dbReference type="ARBA" id="ARBA00022801"/>
    </source>
</evidence>
<dbReference type="AlphaFoldDB" id="A0A3M0CVC8"/>
<dbReference type="CDD" id="cd17926">
    <property type="entry name" value="DEXHc_RE"/>
    <property type="match status" value="1"/>
</dbReference>
<dbReference type="InterPro" id="IPR014001">
    <property type="entry name" value="Helicase_ATP-bd"/>
</dbReference>
<dbReference type="Proteomes" id="UP000282007">
    <property type="component" value="Chromosome"/>
</dbReference>
<evidence type="ECO:0000256" key="3">
    <source>
        <dbReference type="ARBA" id="ARBA00022806"/>
    </source>
</evidence>
<feature type="domain" description="Helicase ATP-binding" evidence="5">
    <location>
        <begin position="267"/>
        <end position="439"/>
    </location>
</feature>
<accession>A0A3M0CVC8</accession>
<evidence type="ECO:0000313" key="8">
    <source>
        <dbReference type="EMBL" id="RMB12947.1"/>
    </source>
</evidence>
<name>A0A3M0CVC8_9EURY</name>
<dbReference type="EMBL" id="CP034145">
    <property type="protein sequence ID" value="AZH26705.1"/>
    <property type="molecule type" value="Genomic_DNA"/>
</dbReference>
<keyword evidence="10" id="KW-1185">Reference proteome</keyword>
<keyword evidence="2" id="KW-0378">Hydrolase</keyword>
<dbReference type="Pfam" id="PF00271">
    <property type="entry name" value="Helicase_C"/>
    <property type="match status" value="1"/>
</dbReference>
<proteinExistence type="predicted"/>
<dbReference type="CDD" id="cd09179">
    <property type="entry name" value="PLDc_N_DEXD_a"/>
    <property type="match status" value="1"/>
</dbReference>
<reference evidence="8" key="3">
    <citation type="submission" date="2018-10" db="EMBL/GenBank/DDBJ databases">
        <authorList>
            <person name="Whitman W."/>
            <person name="Huntemann M."/>
            <person name="Clum A."/>
            <person name="Pillay M."/>
            <person name="Palaniappan K."/>
            <person name="Varghese N."/>
            <person name="Mikhailova N."/>
            <person name="Stamatis D."/>
            <person name="Reddy T."/>
            <person name="Daum C."/>
            <person name="Shapiro N."/>
            <person name="Ivanova N."/>
            <person name="Kyrpides N."/>
            <person name="Woyke T."/>
        </authorList>
    </citation>
    <scope>NUCLEOTIDE SEQUENCE</scope>
    <source>
        <strain evidence="8">CGMCC 1.10124</strain>
    </source>
</reference>
<keyword evidence="1" id="KW-0547">Nucleotide-binding</keyword>
<keyword evidence="3 8" id="KW-0347">Helicase</keyword>
<dbReference type="OrthoDB" id="6396at2157"/>
<dbReference type="GO" id="GO:0140097">
    <property type="term" value="F:catalytic activity, acting on DNA"/>
    <property type="evidence" value="ECO:0007669"/>
    <property type="project" value="UniProtKB-ARBA"/>
</dbReference>
<reference evidence="7 10" key="2">
    <citation type="submission" date="2018-07" db="EMBL/GenBank/DDBJ databases">
        <title>Genome sequences of Haloplanus aerogenes JCM 16430T.</title>
        <authorList>
            <person name="Kim Y.B."/>
            <person name="Roh S.W."/>
        </authorList>
    </citation>
    <scope>NUCLEOTIDE SEQUENCE [LARGE SCALE GENOMIC DNA]</scope>
    <source>
        <strain evidence="7 10">JCM 16430</strain>
    </source>
</reference>
<reference evidence="8 9" key="1">
    <citation type="journal article" date="2015" name="Stand. Genomic Sci.">
        <title>Genomic Encyclopedia of Bacterial and Archaeal Type Strains, Phase III: the genomes of soil and plant-associated and newly described type strains.</title>
        <authorList>
            <person name="Whitman W.B."/>
            <person name="Woyke T."/>
            <person name="Klenk H.P."/>
            <person name="Zhou Y."/>
            <person name="Lilburn T.G."/>
            <person name="Beck B.J."/>
            <person name="De Vos P."/>
            <person name="Vandamme P."/>
            <person name="Eisen J.A."/>
            <person name="Garrity G."/>
            <person name="Hugenholtz P."/>
            <person name="Kyrpides N.C."/>
        </authorList>
    </citation>
    <scope>NUCLEOTIDE SEQUENCE [LARGE SCALE GENOMIC DNA]</scope>
    <source>
        <strain evidence="8 9">CGMCC 1.10124</strain>
    </source>
</reference>
<dbReference type="GO" id="GO:0003677">
    <property type="term" value="F:DNA binding"/>
    <property type="evidence" value="ECO:0007669"/>
    <property type="project" value="InterPro"/>
</dbReference>
<evidence type="ECO:0000313" key="7">
    <source>
        <dbReference type="EMBL" id="AZH26705.1"/>
    </source>
</evidence>
<sequence length="686" mass="78939">MTVSGNTVGERLDELELPPVIETSETDFIHDFYNPILSRAIEYKRGVGYFTSGWLKNAARGIAGLASNGGKAKWIISPILEEDDWEAFKKGEEGRRNEVIYESLERGIEELEEGLEEDTLNTVAWMIADGLLEIKFAVPDGRNIYGDFHDKWGIVTGIYGGKMAFHGSQNDSQKGFYNYESYDVFCDWACERDAERIRKHEERFDDLWNNEKEDISVYSLPEGVSEDIVQLRETDDAPYDNDRSGGSPMSARDHNITLRDYQQEAVNQWRYNGRHGLFEMATGTGKTYTAIGAMDQTFAKQEHPMVVVIAVPNTHLAFQWRDDLEDWGYDEEVYMIFGSVNTNWKSDMGRVLDDIRIEMQDIAILLTTHDTLSDEHFRSEIQQLNCDRLLIADEVHGSGSEERKKGLLEDYNYRIGLSATPQRYFDEEGTDFLMDYFNGVVYELPLGEAIPEHLTPYEYKPYFVEMTPEELHEYEEISSDLGWMAASDDVEDKVVENMMMERADLIKKAENKYSKLHDILEGIDEPDHLLVYTNDEQIDQAQQILDEHGIFHHKFTQAEKPSERPELLEQFDKGNYDALVAMKCLDEGVDVPSTREAILMSSTGNPKQFIQRRGRVLRHYEGKEKAVIHDIIVVPSLSEDLNPDIKEIEKKILLKELDRFDEFASNADNEIEARNAIETVRTIYEV</sequence>
<dbReference type="PANTHER" id="PTHR11274">
    <property type="entry name" value="RAD25/XP-B DNA REPAIR HELICASE"/>
    <property type="match status" value="1"/>
</dbReference>
<evidence type="ECO:0000259" key="6">
    <source>
        <dbReference type="PROSITE" id="PS51194"/>
    </source>
</evidence>
<evidence type="ECO:0000256" key="4">
    <source>
        <dbReference type="ARBA" id="ARBA00022840"/>
    </source>
</evidence>
<dbReference type="Gene3D" id="3.40.50.300">
    <property type="entry name" value="P-loop containing nucleotide triphosphate hydrolases"/>
    <property type="match status" value="2"/>
</dbReference>
<keyword evidence="4" id="KW-0067">ATP-binding</keyword>
<protein>
    <submittedName>
        <fullName evidence="7">DEAD/DEAH box helicase</fullName>
    </submittedName>
    <submittedName>
        <fullName evidence="8">Superfamily II DNA or RNA helicase</fullName>
    </submittedName>
</protein>
<evidence type="ECO:0000313" key="9">
    <source>
        <dbReference type="Proteomes" id="UP000277326"/>
    </source>
</evidence>
<dbReference type="Proteomes" id="UP000277326">
    <property type="component" value="Unassembled WGS sequence"/>
</dbReference>
<dbReference type="GO" id="GO:0005524">
    <property type="term" value="F:ATP binding"/>
    <property type="evidence" value="ECO:0007669"/>
    <property type="project" value="UniProtKB-KW"/>
</dbReference>
<dbReference type="PROSITE" id="PS51194">
    <property type="entry name" value="HELICASE_CTER"/>
    <property type="match status" value="1"/>
</dbReference>
<dbReference type="InterPro" id="IPR050615">
    <property type="entry name" value="ATP-dep_DNA_Helicase"/>
</dbReference>
<dbReference type="KEGG" id="haer:DU502_15560"/>
<dbReference type="EMBL" id="REFS01000006">
    <property type="protein sequence ID" value="RMB12947.1"/>
    <property type="molecule type" value="Genomic_DNA"/>
</dbReference>
<feature type="domain" description="Helicase C-terminal" evidence="6">
    <location>
        <begin position="515"/>
        <end position="671"/>
    </location>
</feature>
<dbReference type="InterPro" id="IPR006935">
    <property type="entry name" value="Helicase/UvrB_N"/>
</dbReference>
<dbReference type="PROSITE" id="PS51192">
    <property type="entry name" value="HELICASE_ATP_BIND_1"/>
    <property type="match status" value="1"/>
</dbReference>
<dbReference type="InterPro" id="IPR027417">
    <property type="entry name" value="P-loop_NTPase"/>
</dbReference>
<dbReference type="PANTHER" id="PTHR11274:SF0">
    <property type="entry name" value="GENERAL TRANSCRIPTION AND DNA REPAIR FACTOR IIH HELICASE SUBUNIT XPB"/>
    <property type="match status" value="1"/>
</dbReference>
<dbReference type="GO" id="GO:0016787">
    <property type="term" value="F:hydrolase activity"/>
    <property type="evidence" value="ECO:0007669"/>
    <property type="project" value="UniProtKB-KW"/>
</dbReference>
<dbReference type="InterPro" id="IPR001650">
    <property type="entry name" value="Helicase_C-like"/>
</dbReference>
<organism evidence="8 9">
    <name type="scientific">Haloplanus aerogenes</name>
    <dbReference type="NCBI Taxonomy" id="660522"/>
    <lineage>
        <taxon>Archaea</taxon>
        <taxon>Methanobacteriati</taxon>
        <taxon>Methanobacteriota</taxon>
        <taxon>Stenosarchaea group</taxon>
        <taxon>Halobacteria</taxon>
        <taxon>Halobacteriales</taxon>
        <taxon>Haloferacaceae</taxon>
        <taxon>Haloplanus</taxon>
    </lineage>
</organism>
<evidence type="ECO:0000313" key="10">
    <source>
        <dbReference type="Proteomes" id="UP000282007"/>
    </source>
</evidence>
<dbReference type="SMART" id="SM00487">
    <property type="entry name" value="DEXDc"/>
    <property type="match status" value="1"/>
</dbReference>
<dbReference type="SUPFAM" id="SSF52540">
    <property type="entry name" value="P-loop containing nucleoside triphosphate hydrolases"/>
    <property type="match status" value="1"/>
</dbReference>
<evidence type="ECO:0000259" key="5">
    <source>
        <dbReference type="PROSITE" id="PS51192"/>
    </source>
</evidence>
<dbReference type="Pfam" id="PF04851">
    <property type="entry name" value="ResIII"/>
    <property type="match status" value="1"/>
</dbReference>
<evidence type="ECO:0000256" key="1">
    <source>
        <dbReference type="ARBA" id="ARBA00022741"/>
    </source>
</evidence>
<dbReference type="GeneID" id="38472732"/>